<dbReference type="SUPFAM" id="SSF52058">
    <property type="entry name" value="L domain-like"/>
    <property type="match status" value="1"/>
</dbReference>
<dbReference type="PROSITE" id="PS51450">
    <property type="entry name" value="LRR"/>
    <property type="match status" value="2"/>
</dbReference>
<dbReference type="OrthoDB" id="266138at2759"/>
<dbReference type="SUPFAM" id="SSF52075">
    <property type="entry name" value="Outer arm dynein light chain 1"/>
    <property type="match status" value="1"/>
</dbReference>
<evidence type="ECO:0000313" key="3">
    <source>
        <dbReference type="EMBL" id="KAA8905397.1"/>
    </source>
</evidence>
<reference evidence="3 4" key="1">
    <citation type="submission" date="2019-07" db="EMBL/GenBank/DDBJ databases">
        <title>Genome assembly of two rare yeast pathogens: Diutina rugosa and Trichomonascus ciferrii.</title>
        <authorList>
            <person name="Mixao V."/>
            <person name="Saus E."/>
            <person name="Hansen A."/>
            <person name="Lass-Flor C."/>
            <person name="Gabaldon T."/>
        </authorList>
    </citation>
    <scope>NUCLEOTIDE SEQUENCE [LARGE SCALE GENOMIC DNA]</scope>
    <source>
        <strain evidence="3 4">CBS 613</strain>
    </source>
</reference>
<dbReference type="VEuPathDB" id="FungiDB:DIURU_001470"/>
<dbReference type="PANTHER" id="PTHR15454:SF56">
    <property type="entry name" value="PROTEIN PHOSPHATASE 1 REGULATORY SUBUNIT 7-RELATED"/>
    <property type="match status" value="1"/>
</dbReference>
<dbReference type="RefSeq" id="XP_034013698.1">
    <property type="nucleotide sequence ID" value="XM_034154017.1"/>
</dbReference>
<protein>
    <submittedName>
        <fullName evidence="3">Uncharacterized protein</fullName>
    </submittedName>
</protein>
<dbReference type="InterPro" id="IPR032675">
    <property type="entry name" value="LRR_dom_sf"/>
</dbReference>
<name>A0A642V0L3_DIURU</name>
<dbReference type="GO" id="GO:0005737">
    <property type="term" value="C:cytoplasm"/>
    <property type="evidence" value="ECO:0007669"/>
    <property type="project" value="TreeGrafter"/>
</dbReference>
<dbReference type="InterPro" id="IPR001611">
    <property type="entry name" value="Leu-rich_rpt"/>
</dbReference>
<gene>
    <name evidence="3" type="ORF">DIURU_001470</name>
</gene>
<dbReference type="EMBL" id="SWFT01000048">
    <property type="protein sequence ID" value="KAA8905397.1"/>
    <property type="molecule type" value="Genomic_DNA"/>
</dbReference>
<evidence type="ECO:0000256" key="1">
    <source>
        <dbReference type="ARBA" id="ARBA00022614"/>
    </source>
</evidence>
<dbReference type="Gene3D" id="3.80.10.10">
    <property type="entry name" value="Ribonuclease Inhibitor"/>
    <property type="match status" value="3"/>
</dbReference>
<keyword evidence="1" id="KW-0433">Leucine-rich repeat</keyword>
<dbReference type="AlphaFoldDB" id="A0A642V0L3"/>
<dbReference type="GeneID" id="54780123"/>
<dbReference type="Pfam" id="PF13855">
    <property type="entry name" value="LRR_8"/>
    <property type="match status" value="1"/>
</dbReference>
<keyword evidence="2" id="KW-0677">Repeat</keyword>
<dbReference type="Proteomes" id="UP000449547">
    <property type="component" value="Unassembled WGS sequence"/>
</dbReference>
<dbReference type="PANTHER" id="PTHR15454">
    <property type="entry name" value="NISCHARIN RELATED"/>
    <property type="match status" value="1"/>
</dbReference>
<accession>A0A642V0L3</accession>
<comment type="caution">
    <text evidence="3">The sequence shown here is derived from an EMBL/GenBank/DDBJ whole genome shotgun (WGS) entry which is preliminary data.</text>
</comment>
<evidence type="ECO:0000313" key="4">
    <source>
        <dbReference type="Proteomes" id="UP000449547"/>
    </source>
</evidence>
<dbReference type="SMART" id="SM00365">
    <property type="entry name" value="LRR_SD22"/>
    <property type="match status" value="6"/>
</dbReference>
<keyword evidence="4" id="KW-1185">Reference proteome</keyword>
<proteinExistence type="predicted"/>
<sequence>MTYPVPPGNRHRRIVVEFGPLKYFHSIMFLSDLQAKENVDIVDVANLNSLTEAETDTSLSFCLEYVDDSFTESMRALISWLSREPEVLDRIGEVTYHIHWSPHHKWIDYTTEEKSVYTEFMNAVERYVGEAKVRHVSIIQKYDIETTVAITDPAEIDKLAQEICDDVVRWRHLKILDYGVSSFRFLPTSISLADTMEVLNIGGGYALETLGGFHIPRLRVLIASQNALHAIDEVSFPSTLRRLELSDNKIYFLSYVSFPPFLEHLDVSQNRIDTLKGVNFPATLVSLNLAFNPIESLKGVRFPEGLRYLDVSNIPNESMAGIRFPDSVTNLNLQASMTTTRGLKLPPMLTQLCLCDNNITSINPLRLPSTLKVLYLNNNAIKTLNKVSFPPNLRELYLGNNLITTLKNVHFPASLEVLDMEMDPDLIGIDDDFAKRQLTSIKDVMLPHNLRVLRLGYHAISQLDSVDLPPGLVSFSACYNGLHTLRGTRLPQMKLLDLAGNPMLTFDHFVLPESVTELRLAPELLSHLPPYVIDRINQKQLLLRQSQPF</sequence>
<organism evidence="3 4">
    <name type="scientific">Diutina rugosa</name>
    <name type="common">Yeast</name>
    <name type="synonym">Candida rugosa</name>
    <dbReference type="NCBI Taxonomy" id="5481"/>
    <lineage>
        <taxon>Eukaryota</taxon>
        <taxon>Fungi</taxon>
        <taxon>Dikarya</taxon>
        <taxon>Ascomycota</taxon>
        <taxon>Saccharomycotina</taxon>
        <taxon>Pichiomycetes</taxon>
        <taxon>Debaryomycetaceae</taxon>
        <taxon>Diutina</taxon>
    </lineage>
</organism>
<evidence type="ECO:0000256" key="2">
    <source>
        <dbReference type="ARBA" id="ARBA00022737"/>
    </source>
</evidence>
<dbReference type="OMA" id="DMDTVYI"/>